<dbReference type="EC" id="1.2.1.11" evidence="1"/>
<dbReference type="AlphaFoldDB" id="A0A075FUD6"/>
<organism evidence="1">
    <name type="scientific">uncultured marine thaumarchaeote AD1000_31_F12</name>
    <dbReference type="NCBI Taxonomy" id="1455906"/>
    <lineage>
        <taxon>Archaea</taxon>
        <taxon>Nitrososphaerota</taxon>
        <taxon>environmental samples</taxon>
    </lineage>
</organism>
<protein>
    <submittedName>
        <fullName evidence="1">Aspartate-semialdehyde dehydrogenase (Asd)</fullName>
        <ecNumber evidence="1">1.2.1.11</ecNumber>
    </submittedName>
</protein>
<gene>
    <name evidence="1" type="primary">asd</name>
</gene>
<evidence type="ECO:0000313" key="1">
    <source>
        <dbReference type="EMBL" id="AIE93066.1"/>
    </source>
</evidence>
<proteinExistence type="predicted"/>
<keyword evidence="1" id="KW-0560">Oxidoreductase</keyword>
<accession>A0A075FUD6</accession>
<dbReference type="EMBL" id="KF900385">
    <property type="protein sequence ID" value="AIE93066.1"/>
    <property type="molecule type" value="Genomic_DNA"/>
</dbReference>
<dbReference type="Gene3D" id="3.40.50.720">
    <property type="entry name" value="NAD(P)-binding Rossmann-like Domain"/>
    <property type="match status" value="1"/>
</dbReference>
<sequence>MEREVGDGMTTTIGRVEKEELFDNGIKYMLFSHNKKMGSAKGAVLLAEMLYKKDKI</sequence>
<reference evidence="1" key="1">
    <citation type="journal article" date="2014" name="Genome Biol. Evol.">
        <title>Pangenome evidence for extensive interdomain horizontal transfer affecting lineage core and shell genes in uncultured planktonic thaumarchaeota and euryarchaeota.</title>
        <authorList>
            <person name="Deschamps P."/>
            <person name="Zivanovic Y."/>
            <person name="Moreira D."/>
            <person name="Rodriguez-Valera F."/>
            <person name="Lopez-Garcia P."/>
        </authorList>
    </citation>
    <scope>NUCLEOTIDE SEQUENCE</scope>
</reference>
<name>A0A075FUD6_9ARCH</name>
<dbReference type="GO" id="GO:0004073">
    <property type="term" value="F:aspartate-semialdehyde dehydrogenase activity"/>
    <property type="evidence" value="ECO:0007669"/>
    <property type="project" value="UniProtKB-EC"/>
</dbReference>
<dbReference type="Gene3D" id="3.30.360.10">
    <property type="entry name" value="Dihydrodipicolinate Reductase, domain 2"/>
    <property type="match status" value="1"/>
</dbReference>